<organism evidence="6 7">
    <name type="scientific">Flavobacterium pisciphilum</name>
    <dbReference type="NCBI Taxonomy" id="2893755"/>
    <lineage>
        <taxon>Bacteria</taxon>
        <taxon>Pseudomonadati</taxon>
        <taxon>Bacteroidota</taxon>
        <taxon>Flavobacteriia</taxon>
        <taxon>Flavobacteriales</taxon>
        <taxon>Flavobacteriaceae</taxon>
        <taxon>Flavobacterium</taxon>
    </lineage>
</organism>
<name>A0ABS8MSG5_9FLAO</name>
<comment type="similarity">
    <text evidence="1">Belongs to the ABC transporter superfamily.</text>
</comment>
<reference evidence="6" key="1">
    <citation type="submission" date="2021-11" db="EMBL/GenBank/DDBJ databases">
        <title>Description of novel Flavobacterium species.</title>
        <authorList>
            <person name="Saticioglu I.B."/>
            <person name="Ay H."/>
            <person name="Altun S."/>
            <person name="Duman M."/>
        </authorList>
    </citation>
    <scope>NUCLEOTIDE SEQUENCE</scope>
    <source>
        <strain evidence="6">F-65</strain>
    </source>
</reference>
<keyword evidence="2" id="KW-0813">Transport</keyword>
<dbReference type="RefSeq" id="WP_229988403.1">
    <property type="nucleotide sequence ID" value="NZ_JAJJMO010000001.1"/>
</dbReference>
<dbReference type="InterPro" id="IPR003439">
    <property type="entry name" value="ABC_transporter-like_ATP-bd"/>
</dbReference>
<dbReference type="SMART" id="SM00382">
    <property type="entry name" value="AAA"/>
    <property type="match status" value="1"/>
</dbReference>
<dbReference type="SUPFAM" id="SSF52540">
    <property type="entry name" value="P-loop containing nucleoside triphosphate hydrolases"/>
    <property type="match status" value="1"/>
</dbReference>
<sequence>MKKDIILKAENISKQYRLGQVGTGTLSHDLNRWWHRIRGKENPYLKIGDTNDRSTKGTSDYVWALQDINFELGRGEVLGIIGKNGAGKSTLLKILSKVTAPTTGSIKSRGRIASLLEVGTGFNGEMTGRENIFLNGAILGMTKKEIATKLDEIIDFSGCERYIDTPVKRYSSGMTVRLAFAVAAFLEPEILVIDEVLAVGDAEFQKKAIGKMQDISSGQGRTVLFVSHNMAAVKSLCSRGIVMEHGRLVLDEDIDIAVSYYLGGSDSERSNSKKFDNFDNEIFRLNEIGLQNLDENPDNPLIENKEIELVTNIFLKGNDAQRYHITYHLYNDIGEPLFSFSNANSGEILRKGENILTCTFPANFFQSGSFSLTLFIVEDKRQSIFKESDIIHFTIIDGGRELGVYMGREPGNIKPVFDWKNNIRNDD</sequence>
<dbReference type="Pfam" id="PF00005">
    <property type="entry name" value="ABC_tran"/>
    <property type="match status" value="1"/>
</dbReference>
<dbReference type="InterPro" id="IPR050683">
    <property type="entry name" value="Bact_Polysacc_Export_ATP-bd"/>
</dbReference>
<evidence type="ECO:0000256" key="2">
    <source>
        <dbReference type="ARBA" id="ARBA00022448"/>
    </source>
</evidence>
<feature type="domain" description="ABC transporter" evidence="5">
    <location>
        <begin position="45"/>
        <end position="270"/>
    </location>
</feature>
<dbReference type="PROSITE" id="PS50893">
    <property type="entry name" value="ABC_TRANSPORTER_2"/>
    <property type="match status" value="1"/>
</dbReference>
<dbReference type="InterPro" id="IPR027417">
    <property type="entry name" value="P-loop_NTPase"/>
</dbReference>
<dbReference type="PANTHER" id="PTHR46743:SF2">
    <property type="entry name" value="TEICHOIC ACIDS EXPORT ATP-BINDING PROTEIN TAGH"/>
    <property type="match status" value="1"/>
</dbReference>
<accession>A0ABS8MSG5</accession>
<proteinExistence type="inferred from homology"/>
<evidence type="ECO:0000256" key="4">
    <source>
        <dbReference type="ARBA" id="ARBA00022840"/>
    </source>
</evidence>
<comment type="caution">
    <text evidence="6">The sequence shown here is derived from an EMBL/GenBank/DDBJ whole genome shotgun (WGS) entry which is preliminary data.</text>
</comment>
<keyword evidence="4 6" id="KW-0067">ATP-binding</keyword>
<dbReference type="Proteomes" id="UP001430919">
    <property type="component" value="Unassembled WGS sequence"/>
</dbReference>
<dbReference type="InterPro" id="IPR003593">
    <property type="entry name" value="AAA+_ATPase"/>
</dbReference>
<dbReference type="CDD" id="cd03220">
    <property type="entry name" value="ABC_KpsT_Wzt"/>
    <property type="match status" value="1"/>
</dbReference>
<evidence type="ECO:0000256" key="3">
    <source>
        <dbReference type="ARBA" id="ARBA00022741"/>
    </source>
</evidence>
<protein>
    <submittedName>
        <fullName evidence="6">ATP-binding cassette domain-containing protein</fullName>
    </submittedName>
</protein>
<dbReference type="InterPro" id="IPR015860">
    <property type="entry name" value="ABC_transpr_TagH-like"/>
</dbReference>
<dbReference type="EMBL" id="JAJJMO010000001">
    <property type="protein sequence ID" value="MCC9071707.1"/>
    <property type="molecule type" value="Genomic_DNA"/>
</dbReference>
<evidence type="ECO:0000313" key="6">
    <source>
        <dbReference type="EMBL" id="MCC9071707.1"/>
    </source>
</evidence>
<dbReference type="GO" id="GO:0005524">
    <property type="term" value="F:ATP binding"/>
    <property type="evidence" value="ECO:0007669"/>
    <property type="project" value="UniProtKB-KW"/>
</dbReference>
<evidence type="ECO:0000313" key="7">
    <source>
        <dbReference type="Proteomes" id="UP001430919"/>
    </source>
</evidence>
<dbReference type="PANTHER" id="PTHR46743">
    <property type="entry name" value="TEICHOIC ACIDS EXPORT ATP-BINDING PROTEIN TAGH"/>
    <property type="match status" value="1"/>
</dbReference>
<dbReference type="Gene3D" id="3.40.50.300">
    <property type="entry name" value="P-loop containing nucleotide triphosphate hydrolases"/>
    <property type="match status" value="1"/>
</dbReference>
<gene>
    <name evidence="6" type="ORF">LNQ49_08960</name>
</gene>
<evidence type="ECO:0000259" key="5">
    <source>
        <dbReference type="PROSITE" id="PS50893"/>
    </source>
</evidence>
<keyword evidence="3" id="KW-0547">Nucleotide-binding</keyword>
<keyword evidence="7" id="KW-1185">Reference proteome</keyword>
<evidence type="ECO:0000256" key="1">
    <source>
        <dbReference type="ARBA" id="ARBA00005417"/>
    </source>
</evidence>